<dbReference type="Proteomes" id="UP001501444">
    <property type="component" value="Unassembled WGS sequence"/>
</dbReference>
<keyword evidence="2" id="KW-0812">Transmembrane</keyword>
<dbReference type="InterPro" id="IPR035940">
    <property type="entry name" value="CAP_sf"/>
</dbReference>
<feature type="domain" description="SCP" evidence="3">
    <location>
        <begin position="100"/>
        <end position="210"/>
    </location>
</feature>
<dbReference type="EMBL" id="BAAARV010000014">
    <property type="protein sequence ID" value="GAA2334244.1"/>
    <property type="molecule type" value="Genomic_DNA"/>
</dbReference>
<reference evidence="4 5" key="1">
    <citation type="journal article" date="2019" name="Int. J. Syst. Evol. Microbiol.">
        <title>The Global Catalogue of Microorganisms (GCM) 10K type strain sequencing project: providing services to taxonomists for standard genome sequencing and annotation.</title>
        <authorList>
            <consortium name="The Broad Institute Genomics Platform"/>
            <consortium name="The Broad Institute Genome Sequencing Center for Infectious Disease"/>
            <person name="Wu L."/>
            <person name="Ma J."/>
        </authorList>
    </citation>
    <scope>NUCLEOTIDE SEQUENCE [LARGE SCALE GENOMIC DNA]</scope>
    <source>
        <strain evidence="4 5">JCM 3272</strain>
    </source>
</reference>
<feature type="compositionally biased region" description="Low complexity" evidence="1">
    <location>
        <begin position="138"/>
        <end position="150"/>
    </location>
</feature>
<protein>
    <recommendedName>
        <fullName evidence="3">SCP domain-containing protein</fullName>
    </recommendedName>
</protein>
<comment type="caution">
    <text evidence="4">The sequence shown here is derived from an EMBL/GenBank/DDBJ whole genome shotgun (WGS) entry which is preliminary data.</text>
</comment>
<feature type="compositionally biased region" description="Low complexity" evidence="1">
    <location>
        <begin position="59"/>
        <end position="78"/>
    </location>
</feature>
<evidence type="ECO:0000313" key="4">
    <source>
        <dbReference type="EMBL" id="GAA2334244.1"/>
    </source>
</evidence>
<dbReference type="RefSeq" id="WP_344611391.1">
    <property type="nucleotide sequence ID" value="NZ_BAAARV010000014.1"/>
</dbReference>
<evidence type="ECO:0000256" key="1">
    <source>
        <dbReference type="SAM" id="MobiDB-lite"/>
    </source>
</evidence>
<accession>A0ABN3FPC1</accession>
<sequence>MTAPRPGLLARLGPAGIAALVAGVLVIFGVGSVIVPALSSGPAPAATQQAAAPPPASAPAPSSAAPAASSAPADTPSAAPAKTTLVAANFNSGYEDKVVQLVNNERRKEKCAPLRVDAKLRTAAREHAADMASRDFTGSRGSDGSDAAGRARAAGASGFADELTAKGGDPGDVVKHWMHDGNARDVLVDCGTTSIGVGAAMRGRTPYWTLDTGRA</sequence>
<dbReference type="CDD" id="cd05379">
    <property type="entry name" value="CAP_bacterial"/>
    <property type="match status" value="1"/>
</dbReference>
<dbReference type="Gene3D" id="3.40.33.10">
    <property type="entry name" value="CAP"/>
    <property type="match status" value="1"/>
</dbReference>
<organism evidence="4 5">
    <name type="scientific">Dactylosporangium salmoneum</name>
    <dbReference type="NCBI Taxonomy" id="53361"/>
    <lineage>
        <taxon>Bacteria</taxon>
        <taxon>Bacillati</taxon>
        <taxon>Actinomycetota</taxon>
        <taxon>Actinomycetes</taxon>
        <taxon>Micromonosporales</taxon>
        <taxon>Micromonosporaceae</taxon>
        <taxon>Dactylosporangium</taxon>
    </lineage>
</organism>
<dbReference type="InterPro" id="IPR014044">
    <property type="entry name" value="CAP_dom"/>
</dbReference>
<name>A0ABN3FPC1_9ACTN</name>
<evidence type="ECO:0000313" key="5">
    <source>
        <dbReference type="Proteomes" id="UP001501444"/>
    </source>
</evidence>
<keyword evidence="5" id="KW-1185">Reference proteome</keyword>
<keyword evidence="2" id="KW-0472">Membrane</keyword>
<dbReference type="PANTHER" id="PTHR31157">
    <property type="entry name" value="SCP DOMAIN-CONTAINING PROTEIN"/>
    <property type="match status" value="1"/>
</dbReference>
<keyword evidence="2" id="KW-1133">Transmembrane helix</keyword>
<dbReference type="SUPFAM" id="SSF55797">
    <property type="entry name" value="PR-1-like"/>
    <property type="match status" value="1"/>
</dbReference>
<gene>
    <name evidence="4" type="ORF">GCM10010170_013720</name>
</gene>
<feature type="region of interest" description="Disordered" evidence="1">
    <location>
        <begin position="131"/>
        <end position="150"/>
    </location>
</feature>
<dbReference type="Pfam" id="PF00188">
    <property type="entry name" value="CAP"/>
    <property type="match status" value="1"/>
</dbReference>
<dbReference type="PANTHER" id="PTHR31157:SF1">
    <property type="entry name" value="SCP DOMAIN-CONTAINING PROTEIN"/>
    <property type="match status" value="1"/>
</dbReference>
<evidence type="ECO:0000259" key="3">
    <source>
        <dbReference type="Pfam" id="PF00188"/>
    </source>
</evidence>
<feature type="region of interest" description="Disordered" evidence="1">
    <location>
        <begin position="43"/>
        <end position="78"/>
    </location>
</feature>
<evidence type="ECO:0000256" key="2">
    <source>
        <dbReference type="SAM" id="Phobius"/>
    </source>
</evidence>
<proteinExistence type="predicted"/>
<feature type="transmembrane region" description="Helical" evidence="2">
    <location>
        <begin position="12"/>
        <end position="38"/>
    </location>
</feature>